<dbReference type="AlphaFoldDB" id="A0A3E0TQN7"/>
<organism evidence="1 2">
    <name type="scientific">Thalassotalea euphylliae</name>
    <dbReference type="NCBI Taxonomy" id="1655234"/>
    <lineage>
        <taxon>Bacteria</taxon>
        <taxon>Pseudomonadati</taxon>
        <taxon>Pseudomonadota</taxon>
        <taxon>Gammaproteobacteria</taxon>
        <taxon>Alteromonadales</taxon>
        <taxon>Colwelliaceae</taxon>
        <taxon>Thalassotalea</taxon>
    </lineage>
</organism>
<evidence type="ECO:0000313" key="2">
    <source>
        <dbReference type="Proteomes" id="UP000256478"/>
    </source>
</evidence>
<dbReference type="OrthoDB" id="6292899at2"/>
<dbReference type="RefSeq" id="WP_116007762.1">
    <property type="nucleotide sequence ID" value="NZ_QUOU01000001.1"/>
</dbReference>
<evidence type="ECO:0000313" key="1">
    <source>
        <dbReference type="EMBL" id="REL26650.1"/>
    </source>
</evidence>
<sequence>MKFINLATINAAGTSTKALYSALATEMFFGQLSSNKIKCDQALTAPYLSVPLIELFSLDQALKKLILAEQCLASAAIALDELANDMSISAIEQLVISTSLIGQSNARSDVEQAEQLQEIKLTWQNSVTELVGQVLPAFASKIVFSYADENYADENALNTPLFENEKQPEAPFILLCVEALTEYRQVSQLNNSMDILCQGSAAGVMPAEAASCSLVMPKDYPLSTQQPVLSIEAAPTDIPLHSQLSHLGFGLPNTVIHTGTYSEPWVKHWYSQTVKFFHPQIAATNGSQGKSRQQYQTEEFIEVDHVSAQTSDVELTVLEQNKTLGYLGAVNLSMAFSSAVAWLLSPMNQLTNLWVVEYQLNTKTSLRRNQVYKVCLSNTASP</sequence>
<protein>
    <submittedName>
        <fullName evidence="1">Uncharacterized protein</fullName>
    </submittedName>
</protein>
<gene>
    <name evidence="1" type="ORF">DXX93_08700</name>
</gene>
<dbReference type="EMBL" id="QUOU01000001">
    <property type="protein sequence ID" value="REL26650.1"/>
    <property type="molecule type" value="Genomic_DNA"/>
</dbReference>
<proteinExistence type="predicted"/>
<comment type="caution">
    <text evidence="1">The sequence shown here is derived from an EMBL/GenBank/DDBJ whole genome shotgun (WGS) entry which is preliminary data.</text>
</comment>
<reference evidence="1 2" key="1">
    <citation type="submission" date="2018-08" db="EMBL/GenBank/DDBJ databases">
        <title>Thalassotalea euphylliae genome.</title>
        <authorList>
            <person name="Summers S."/>
            <person name="Rice S.A."/>
            <person name="Freckelton M.L."/>
            <person name="Nedved B.T."/>
            <person name="Hadfield M.G."/>
        </authorList>
    </citation>
    <scope>NUCLEOTIDE SEQUENCE [LARGE SCALE GENOMIC DNA]</scope>
    <source>
        <strain evidence="1 2">H1</strain>
    </source>
</reference>
<accession>A0A3E0TQN7</accession>
<name>A0A3E0TQN7_9GAMM</name>
<dbReference type="Proteomes" id="UP000256478">
    <property type="component" value="Unassembled WGS sequence"/>
</dbReference>